<keyword evidence="1" id="KW-0812">Transmembrane</keyword>
<gene>
    <name evidence="4" type="ORF">HBN89_19520</name>
</gene>
<protein>
    <submittedName>
        <fullName evidence="4">Pancortin-3</fullName>
    </submittedName>
</protein>
<accession>A0A9Q5FQF2</accession>
<dbReference type="Pfam" id="PF18153">
    <property type="entry name" value="Cap15_CD_rec"/>
    <property type="match status" value="1"/>
</dbReference>
<feature type="domain" description="CD-NTase-associated protein 15" evidence="2">
    <location>
        <begin position="75"/>
        <end position="196"/>
    </location>
</feature>
<proteinExistence type="predicted"/>
<keyword evidence="1" id="KW-0472">Membrane</keyword>
<feature type="transmembrane region" description="Helical" evidence="1">
    <location>
        <begin position="42"/>
        <end position="63"/>
    </location>
</feature>
<dbReference type="EMBL" id="JAAQYX010000031">
    <property type="protein sequence ID" value="NNB51440.1"/>
    <property type="molecule type" value="Genomic_DNA"/>
</dbReference>
<evidence type="ECO:0000313" key="5">
    <source>
        <dbReference type="Proteomes" id="UP000564604"/>
    </source>
</evidence>
<dbReference type="InterPro" id="IPR056338">
    <property type="entry name" value="Cap15-like_TM"/>
</dbReference>
<reference evidence="4 5" key="1">
    <citation type="journal article" date="2020" name="Front. Microbiol.">
        <title>Genetic Organization of the aprX-lipA2 Operon Affects the Proteolytic Potential of Pseudomonas Species in Milk.</title>
        <authorList>
            <person name="Maier C."/>
            <person name="Huptas C."/>
            <person name="von Neubeck M."/>
            <person name="Scherer S."/>
            <person name="Wenning M."/>
            <person name="Lucking G."/>
        </authorList>
    </citation>
    <scope>NUCLEOTIDE SEQUENCE [LARGE SCALE GENOMIC DNA]</scope>
    <source>
        <strain evidence="4 5">WS 5094</strain>
    </source>
</reference>
<evidence type="ECO:0000259" key="2">
    <source>
        <dbReference type="Pfam" id="PF18153"/>
    </source>
</evidence>
<dbReference type="InterPro" id="IPR041208">
    <property type="entry name" value="Cap15"/>
</dbReference>
<feature type="transmembrane region" description="Helical" evidence="1">
    <location>
        <begin position="12"/>
        <end position="36"/>
    </location>
</feature>
<feature type="domain" description="Cap1-like TM helices" evidence="3">
    <location>
        <begin position="13"/>
        <end position="69"/>
    </location>
</feature>
<organism evidence="4 5">
    <name type="scientific">Pseudomonas fragi</name>
    <dbReference type="NCBI Taxonomy" id="296"/>
    <lineage>
        <taxon>Bacteria</taxon>
        <taxon>Pseudomonadati</taxon>
        <taxon>Pseudomonadota</taxon>
        <taxon>Gammaproteobacteria</taxon>
        <taxon>Pseudomonadales</taxon>
        <taxon>Pseudomonadaceae</taxon>
        <taxon>Pseudomonas</taxon>
    </lineage>
</organism>
<dbReference type="RefSeq" id="WP_169907832.1">
    <property type="nucleotide sequence ID" value="NZ_JAAQYX010000031.1"/>
</dbReference>
<dbReference type="Pfam" id="PF23471">
    <property type="entry name" value="Cap15_TM"/>
    <property type="match status" value="1"/>
</dbReference>
<name>A0A9Q5FQF2_PSEFR</name>
<evidence type="ECO:0000313" key="4">
    <source>
        <dbReference type="EMBL" id="NNB51440.1"/>
    </source>
</evidence>
<evidence type="ECO:0000259" key="3">
    <source>
        <dbReference type="Pfam" id="PF23471"/>
    </source>
</evidence>
<dbReference type="AlphaFoldDB" id="A0A9Q5FQF2"/>
<comment type="caution">
    <text evidence="4">The sequence shown here is derived from an EMBL/GenBank/DDBJ whole genome shotgun (WGS) entry which is preliminary data.</text>
</comment>
<sequence>MHDYAIFGHDRVAIGRWLGTAAILISGVSAQILIYANQLTGLNAFTRATVTTGLVYFALHWVFNRWIWKFKWLGIPDLNGCWDIVGRTLDEDGNTRFDWKGEIGITQNWKQILIHLKTDTSQSWSYTATLLKRNSPLGGWLLSYSYSNDPEVGSPRELNPHKGYCEAEINNDLNAAKISYFNHGGRNTFGIIEMKRKVA</sequence>
<evidence type="ECO:0000256" key="1">
    <source>
        <dbReference type="SAM" id="Phobius"/>
    </source>
</evidence>
<dbReference type="Proteomes" id="UP000564604">
    <property type="component" value="Unassembled WGS sequence"/>
</dbReference>
<keyword evidence="1" id="KW-1133">Transmembrane helix</keyword>